<dbReference type="InterPro" id="IPR032675">
    <property type="entry name" value="LRR_dom_sf"/>
</dbReference>
<dbReference type="SUPFAM" id="SSF52058">
    <property type="entry name" value="L domain-like"/>
    <property type="match status" value="1"/>
</dbReference>
<reference evidence="2" key="2">
    <citation type="submission" date="2025-08" db="UniProtKB">
        <authorList>
            <consortium name="RefSeq"/>
        </authorList>
    </citation>
    <scope>IDENTIFICATION</scope>
    <source>
        <tissue evidence="2">Leaf</tissue>
    </source>
</reference>
<dbReference type="RefSeq" id="XP_031375478.1">
    <property type="nucleotide sequence ID" value="XM_031519618.1"/>
</dbReference>
<accession>A0A6P8C280</accession>
<dbReference type="OrthoDB" id="1073078at2759"/>
<evidence type="ECO:0000313" key="2">
    <source>
        <dbReference type="RefSeq" id="XP_031375478.1"/>
    </source>
</evidence>
<protein>
    <submittedName>
        <fullName evidence="2">Leucine-rich repeat-containing protein 40-like</fullName>
    </submittedName>
</protein>
<dbReference type="GeneID" id="116189882"/>
<reference evidence="1" key="1">
    <citation type="journal article" date="2020" name="Plant Biotechnol. J.">
        <title>The pomegranate (Punica granatum L.) draft genome dissects genetic divergence between soft- and hard-seeded cultivars.</title>
        <authorList>
            <person name="Luo X."/>
            <person name="Li H."/>
            <person name="Wu Z."/>
            <person name="Yao W."/>
            <person name="Zhao P."/>
            <person name="Cao D."/>
            <person name="Yu H."/>
            <person name="Li K."/>
            <person name="Poudel K."/>
            <person name="Zhao D."/>
            <person name="Zhang F."/>
            <person name="Xia X."/>
            <person name="Chen L."/>
            <person name="Wang Q."/>
            <person name="Jing D."/>
            <person name="Cao S."/>
        </authorList>
    </citation>
    <scope>NUCLEOTIDE SEQUENCE [LARGE SCALE GENOMIC DNA]</scope>
    <source>
        <strain evidence="1">cv. Tunisia</strain>
    </source>
</reference>
<keyword evidence="1" id="KW-1185">Reference proteome</keyword>
<dbReference type="PANTHER" id="PTHR16083:SF83">
    <property type="entry name" value="LEUCINE-RICH REPEAT-CONTAINING PROTEIN 40"/>
    <property type="match status" value="1"/>
</dbReference>
<proteinExistence type="predicted"/>
<dbReference type="Proteomes" id="UP000515151">
    <property type="component" value="Unplaced"/>
</dbReference>
<dbReference type="AlphaFoldDB" id="A0A6P8C280"/>
<gene>
    <name evidence="2" type="primary">LOC116189882</name>
</gene>
<dbReference type="Gene3D" id="3.80.10.10">
    <property type="entry name" value="Ribonuclease Inhibitor"/>
    <property type="match status" value="1"/>
</dbReference>
<sequence>MLRSIWMPQSKIKELPTSIGMLKRLEELNAEGCELLAEIPSTIKWLTCLRVLNLEGTCVSQSPPKLPTSLTELYVSSTSLQIVPKLPMLHNLVGLVLSNGNCFGESGQLRPSKLQGIGNLCGLEELKLKLNITSISEEFSSLSQLQSLTLECPNLQSRPPLPSSLSKLILESLKKRTKLPRLSNLKNRF</sequence>
<dbReference type="PANTHER" id="PTHR16083">
    <property type="entry name" value="LEUCINE RICH REPEAT CONTAINING PROTEIN"/>
    <property type="match status" value="1"/>
</dbReference>
<organism evidence="1 2">
    <name type="scientific">Punica granatum</name>
    <name type="common">Pomegranate</name>
    <dbReference type="NCBI Taxonomy" id="22663"/>
    <lineage>
        <taxon>Eukaryota</taxon>
        <taxon>Viridiplantae</taxon>
        <taxon>Streptophyta</taxon>
        <taxon>Embryophyta</taxon>
        <taxon>Tracheophyta</taxon>
        <taxon>Spermatophyta</taxon>
        <taxon>Magnoliopsida</taxon>
        <taxon>eudicotyledons</taxon>
        <taxon>Gunneridae</taxon>
        <taxon>Pentapetalae</taxon>
        <taxon>rosids</taxon>
        <taxon>malvids</taxon>
        <taxon>Myrtales</taxon>
        <taxon>Lythraceae</taxon>
        <taxon>Punica</taxon>
    </lineage>
</organism>
<name>A0A6P8C280_PUNGR</name>
<evidence type="ECO:0000313" key="1">
    <source>
        <dbReference type="Proteomes" id="UP000515151"/>
    </source>
</evidence>